<dbReference type="AlphaFoldDB" id="A0A1H4FR52"/>
<evidence type="ECO:0000259" key="2">
    <source>
        <dbReference type="Pfam" id="PF01370"/>
    </source>
</evidence>
<dbReference type="Gene3D" id="3.40.50.720">
    <property type="entry name" value="NAD(P)-binding Rossmann-like Domain"/>
    <property type="match status" value="1"/>
</dbReference>
<dbReference type="InterPro" id="IPR001509">
    <property type="entry name" value="Epimerase_deHydtase"/>
</dbReference>
<reference evidence="3 4" key="1">
    <citation type="submission" date="2016-10" db="EMBL/GenBank/DDBJ databases">
        <authorList>
            <person name="de Groot N.N."/>
        </authorList>
    </citation>
    <scope>NUCLEOTIDE SEQUENCE [LARGE SCALE GENOMIC DNA]</scope>
    <source>
        <strain evidence="3 4">DSM 19033</strain>
    </source>
</reference>
<organism evidence="3 4">
    <name type="scientific">Pedobacter hartonius</name>
    <dbReference type="NCBI Taxonomy" id="425514"/>
    <lineage>
        <taxon>Bacteria</taxon>
        <taxon>Pseudomonadati</taxon>
        <taxon>Bacteroidota</taxon>
        <taxon>Sphingobacteriia</taxon>
        <taxon>Sphingobacteriales</taxon>
        <taxon>Sphingobacteriaceae</taxon>
        <taxon>Pedobacter</taxon>
    </lineage>
</organism>
<evidence type="ECO:0000313" key="4">
    <source>
        <dbReference type="Proteomes" id="UP000198850"/>
    </source>
</evidence>
<evidence type="ECO:0000313" key="3">
    <source>
        <dbReference type="EMBL" id="SEA99775.1"/>
    </source>
</evidence>
<dbReference type="STRING" id="425514.SAMN05443550_10879"/>
<name>A0A1H4FR52_9SPHI</name>
<dbReference type="SUPFAM" id="SSF51735">
    <property type="entry name" value="NAD(P)-binding Rossmann-fold domains"/>
    <property type="match status" value="1"/>
</dbReference>
<comment type="similarity">
    <text evidence="1">Belongs to the NAD(P)-dependent epimerase/dehydratase family.</text>
</comment>
<dbReference type="Gene3D" id="3.90.25.10">
    <property type="entry name" value="UDP-galactose 4-epimerase, domain 1"/>
    <property type="match status" value="1"/>
</dbReference>
<dbReference type="Proteomes" id="UP000198850">
    <property type="component" value="Unassembled WGS sequence"/>
</dbReference>
<keyword evidence="4" id="KW-1185">Reference proteome</keyword>
<feature type="domain" description="NAD-dependent epimerase/dehydratase" evidence="2">
    <location>
        <begin position="6"/>
        <end position="242"/>
    </location>
</feature>
<dbReference type="RefSeq" id="WP_090557894.1">
    <property type="nucleotide sequence ID" value="NZ_FNRA01000008.1"/>
</dbReference>
<protein>
    <submittedName>
        <fullName evidence="3">UDP-glucose 4-epimerase</fullName>
    </submittedName>
</protein>
<gene>
    <name evidence="3" type="ORF">SAMN05443550_10879</name>
</gene>
<dbReference type="EMBL" id="FNRA01000008">
    <property type="protein sequence ID" value="SEA99775.1"/>
    <property type="molecule type" value="Genomic_DNA"/>
</dbReference>
<dbReference type="OrthoDB" id="9810015at2"/>
<dbReference type="Pfam" id="PF01370">
    <property type="entry name" value="Epimerase"/>
    <property type="match status" value="1"/>
</dbReference>
<accession>A0A1H4FR52</accession>
<dbReference type="PANTHER" id="PTHR43000">
    <property type="entry name" value="DTDP-D-GLUCOSE 4,6-DEHYDRATASE-RELATED"/>
    <property type="match status" value="1"/>
</dbReference>
<dbReference type="InterPro" id="IPR036291">
    <property type="entry name" value="NAD(P)-bd_dom_sf"/>
</dbReference>
<sequence>MIKKKILLIGGGGFIGTNLVKYVFEELVEEPIDLVIVSRTKKNDQYTQNNIRYENGDYMDIIFLDKLFSREQFTHVFHFASTTVPVSSNQNIIGDIKDNLIATVNLLEIMKQHACNFILYLSSGGAVYGEFKQDSLDEQHPCEPISSYGVVKYTIEQYIKLYHRQNGLNYLILRISNPYGPFHVSEKQGVVNIAIRKAINKQPLVVWGTGEQSKDYIFVEDIIQIIWLLMKSDVKNEIFNIGSGNTITLNSILGSIKSLIPDFKVSYESSRPADVMKFSLDISKLNKQITFDMTSIEDGLTKTLEWEYSQKGINQ</sequence>
<proteinExistence type="inferred from homology"/>
<evidence type="ECO:0000256" key="1">
    <source>
        <dbReference type="ARBA" id="ARBA00007637"/>
    </source>
</evidence>